<evidence type="ECO:0000259" key="6">
    <source>
        <dbReference type="Pfam" id="PF01756"/>
    </source>
</evidence>
<protein>
    <submittedName>
        <fullName evidence="8">Acyl-CoA dehydrogenase</fullName>
    </submittedName>
</protein>
<comment type="similarity">
    <text evidence="2">Belongs to the acyl-CoA oxidase family.</text>
</comment>
<dbReference type="InterPro" id="IPR012258">
    <property type="entry name" value="Acyl-CoA_oxidase"/>
</dbReference>
<proteinExistence type="inferred from homology"/>
<accession>A0ABV9UWB6</accession>
<dbReference type="InterPro" id="IPR036250">
    <property type="entry name" value="AcylCo_DH-like_C"/>
</dbReference>
<comment type="cofactor">
    <cofactor evidence="1">
        <name>FAD</name>
        <dbReference type="ChEBI" id="CHEBI:57692"/>
    </cofactor>
</comment>
<keyword evidence="4" id="KW-0274">FAD</keyword>
<dbReference type="Pfam" id="PF01756">
    <property type="entry name" value="ACOX"/>
    <property type="match status" value="1"/>
</dbReference>
<dbReference type="InterPro" id="IPR009100">
    <property type="entry name" value="AcylCoA_DH/oxidase_NM_dom_sf"/>
</dbReference>
<dbReference type="InterPro" id="IPR046373">
    <property type="entry name" value="Acyl-CoA_Oxase/DH_mid-dom_sf"/>
</dbReference>
<evidence type="ECO:0000313" key="9">
    <source>
        <dbReference type="Proteomes" id="UP001595834"/>
    </source>
</evidence>
<evidence type="ECO:0000313" key="8">
    <source>
        <dbReference type="EMBL" id="MFC4961482.1"/>
    </source>
</evidence>
<feature type="domain" description="Acyl-CoA oxidase C-terminal" evidence="6">
    <location>
        <begin position="479"/>
        <end position="600"/>
    </location>
</feature>
<evidence type="ECO:0000256" key="5">
    <source>
        <dbReference type="ARBA" id="ARBA00023002"/>
    </source>
</evidence>
<keyword evidence="5" id="KW-0560">Oxidoreductase</keyword>
<dbReference type="PANTHER" id="PTHR10909:SF382">
    <property type="entry name" value="ACYL-COENZYME A OXIDASE"/>
    <property type="match status" value="1"/>
</dbReference>
<keyword evidence="3" id="KW-0285">Flavoprotein</keyword>
<dbReference type="SUPFAM" id="SSF47203">
    <property type="entry name" value="Acyl-CoA dehydrogenase C-terminal domain-like"/>
    <property type="match status" value="2"/>
</dbReference>
<feature type="domain" description="Acyl-CoA oxidase C-alpha1" evidence="7">
    <location>
        <begin position="286"/>
        <end position="434"/>
    </location>
</feature>
<evidence type="ECO:0000256" key="2">
    <source>
        <dbReference type="ARBA" id="ARBA00006288"/>
    </source>
</evidence>
<dbReference type="PANTHER" id="PTHR10909">
    <property type="entry name" value="ELECTRON TRANSPORT OXIDOREDUCTASE"/>
    <property type="match status" value="1"/>
</dbReference>
<organism evidence="8 9">
    <name type="scientific">Streptomyces mauvecolor</name>
    <dbReference type="NCBI Taxonomy" id="58345"/>
    <lineage>
        <taxon>Bacteria</taxon>
        <taxon>Bacillati</taxon>
        <taxon>Actinomycetota</taxon>
        <taxon>Actinomycetes</taxon>
        <taxon>Kitasatosporales</taxon>
        <taxon>Streptomycetaceae</taxon>
        <taxon>Streptomyces</taxon>
    </lineage>
</organism>
<dbReference type="InterPro" id="IPR002655">
    <property type="entry name" value="Acyl-CoA_oxidase_C"/>
</dbReference>
<evidence type="ECO:0000256" key="4">
    <source>
        <dbReference type="ARBA" id="ARBA00022827"/>
    </source>
</evidence>
<comment type="caution">
    <text evidence="8">The sequence shown here is derived from an EMBL/GenBank/DDBJ whole genome shotgun (WGS) entry which is preliminary data.</text>
</comment>
<name>A0ABV9UWB6_9ACTN</name>
<reference evidence="9" key="1">
    <citation type="journal article" date="2019" name="Int. J. Syst. Evol. Microbiol.">
        <title>The Global Catalogue of Microorganisms (GCM) 10K type strain sequencing project: providing services to taxonomists for standard genome sequencing and annotation.</title>
        <authorList>
            <consortium name="The Broad Institute Genomics Platform"/>
            <consortium name="The Broad Institute Genome Sequencing Center for Infectious Disease"/>
            <person name="Wu L."/>
            <person name="Ma J."/>
        </authorList>
    </citation>
    <scope>NUCLEOTIDE SEQUENCE [LARGE SCALE GENOMIC DNA]</scope>
    <source>
        <strain evidence="9">CCM 7224</strain>
    </source>
</reference>
<dbReference type="Proteomes" id="UP001595834">
    <property type="component" value="Unassembled WGS sequence"/>
</dbReference>
<dbReference type="SUPFAM" id="SSF56645">
    <property type="entry name" value="Acyl-CoA dehydrogenase NM domain-like"/>
    <property type="match status" value="1"/>
</dbReference>
<sequence>MTGPATSTLPHPELHRLLHGPCEPRFLDALRDALSDDHPSLPTGPGHREERITGRLQQLARALPPARQMLEAPEQLAALLAWSAVAEPALCMALITHHVLCLRSLHRLAPEHQALKAHFDALESGRVKGSYLITEAGQANSHLAPRTQAVFDPATREFVLSTPDWAAAKFAGVSTHGAPRTAAVLARLVVAGADRGVFTFLVELTDEAGLLPGVVMSTPLALDAIPLDYAQVRFENVRLPFAHWLSDSATLDADGTFHDPLGSPDARLARTLCVGQDLWGALPSVAAATSRQSAVLALRYARRRRTQSRLAPGMPLLAYRTQQYAVLGSFANAFALTCAADGARALWSATTGNGTGSADMTFTPWAAVSRPLSAYKAHTVRAAAEIAAVCQRHCGFSGHLDINKLAAYHGFHHAFDTAGGDSQLIYYDLGRALVDEADHTEALAPPPAAPSPSDPAWWPAVARRHEQRLAGQLRRRRDERARSDPDGFAVWNPLLGAAGELGEIHAAVLAADDVSRILASLHDAALTAVLEPLAALHGLLATRRWAGSLLAARTIRPEDLDRLSPQVDELCDRIMPHLPLLDDAFGYPQAVVSAPLAAPDFNDALAGSLGWQRGGTP</sequence>
<dbReference type="EMBL" id="JBHSIZ010000049">
    <property type="protein sequence ID" value="MFC4961482.1"/>
    <property type="molecule type" value="Genomic_DNA"/>
</dbReference>
<dbReference type="InterPro" id="IPR055060">
    <property type="entry name" value="ACOX_C_alpha1"/>
</dbReference>
<dbReference type="Gene3D" id="1.20.140.10">
    <property type="entry name" value="Butyryl-CoA Dehydrogenase, subunit A, domain 3"/>
    <property type="match status" value="2"/>
</dbReference>
<dbReference type="Pfam" id="PF22924">
    <property type="entry name" value="ACOX_C_alpha1"/>
    <property type="match status" value="1"/>
</dbReference>
<evidence type="ECO:0000256" key="1">
    <source>
        <dbReference type="ARBA" id="ARBA00001974"/>
    </source>
</evidence>
<evidence type="ECO:0000256" key="3">
    <source>
        <dbReference type="ARBA" id="ARBA00022630"/>
    </source>
</evidence>
<dbReference type="Gene3D" id="2.40.110.10">
    <property type="entry name" value="Butyryl-CoA Dehydrogenase, subunit A, domain 2"/>
    <property type="match status" value="1"/>
</dbReference>
<dbReference type="RefSeq" id="WP_344380729.1">
    <property type="nucleotide sequence ID" value="NZ_BAAASQ010000053.1"/>
</dbReference>
<keyword evidence="9" id="KW-1185">Reference proteome</keyword>
<gene>
    <name evidence="8" type="ORF">ACFPFX_34845</name>
</gene>
<evidence type="ECO:0000259" key="7">
    <source>
        <dbReference type="Pfam" id="PF22924"/>
    </source>
</evidence>